<keyword evidence="3" id="KW-0614">Plasmid</keyword>
<dbReference type="AlphaFoldDB" id="G0LNA9"/>
<dbReference type="EMBL" id="FR746100">
    <property type="protein sequence ID" value="CCC41915.1"/>
    <property type="molecule type" value="Genomic_DNA"/>
</dbReference>
<feature type="compositionally biased region" description="Basic and acidic residues" evidence="1">
    <location>
        <begin position="328"/>
        <end position="346"/>
    </location>
</feature>
<dbReference type="InterPro" id="IPR011856">
    <property type="entry name" value="tRNA_endonuc-like_dom_sf"/>
</dbReference>
<feature type="region of interest" description="Disordered" evidence="1">
    <location>
        <begin position="312"/>
        <end position="355"/>
    </location>
</feature>
<feature type="domain" description="Endonuclease NucS C-terminal" evidence="2">
    <location>
        <begin position="30"/>
        <end position="98"/>
    </location>
</feature>
<dbReference type="Proteomes" id="UP000007954">
    <property type="component" value="Plasmid PL100"/>
</dbReference>
<dbReference type="GO" id="GO:0003676">
    <property type="term" value="F:nucleic acid binding"/>
    <property type="evidence" value="ECO:0007669"/>
    <property type="project" value="InterPro"/>
</dbReference>
<geneLocation type="plasmid" evidence="3 4">
    <name>PL100</name>
</geneLocation>
<dbReference type="Pfam" id="PF01939">
    <property type="entry name" value="NucS_C"/>
    <property type="match status" value="1"/>
</dbReference>
<dbReference type="HOGENOM" id="CLU_807997_0_0_2"/>
<dbReference type="OrthoDB" id="318965at2157"/>
<proteinExistence type="predicted"/>
<reference evidence="3 4" key="1">
    <citation type="journal article" date="2011" name="PLoS ONE">
        <title>Haloquadratum walsbyi: limited diversity in a global pond.</title>
        <authorList>
            <person name="Dyall-Smith M."/>
            <person name="Pfeiffer F."/>
            <person name="Klee K."/>
            <person name="Palm P."/>
            <person name="Gross K."/>
            <person name="Schuster S.C."/>
            <person name="Rampp M."/>
            <person name="Oesterhelt D."/>
        </authorList>
    </citation>
    <scope>NUCLEOTIDE SEQUENCE [LARGE SCALE GENOMIC DNA]</scope>
    <source>
        <strain evidence="4">DSM 16854 / JCM 12705 / C23</strain>
        <plasmid evidence="4">Plasmid PL100</plasmid>
    </source>
</reference>
<organism evidence="3 4">
    <name type="scientific">Haloquadratum walsbyi (strain DSM 16854 / JCM 12705 / C23)</name>
    <dbReference type="NCBI Taxonomy" id="768065"/>
    <lineage>
        <taxon>Archaea</taxon>
        <taxon>Methanobacteriati</taxon>
        <taxon>Methanobacteriota</taxon>
        <taxon>Stenosarchaea group</taxon>
        <taxon>Halobacteria</taxon>
        <taxon>Halobacteriales</taxon>
        <taxon>Haloferacaceae</taxon>
        <taxon>Haloquadratum</taxon>
    </lineage>
</organism>
<sequence length="355" mass="40805">MILSIEKSGKLDDSLETTKLSDLNFTEPENLQEWIIERPAILGEELLVITSEYAGFQDTLDRLDILAIDTDGKLVVVELKRDRADQTTDLQAIKYASYCATLTAKEVQKEYRSFWTGRDGAEIASEIETEDVSQQFADFLTEFEGDPPITDEGWVDFELSERPRIILAAGSFSTEITSPVLWLTNEYGMDVTCIKIEAYEHQEHVILNSQQIIPIPEAEEYMTRRREKREKQRESSSVRTIELLLRENVLSKGDEVYFNSDKAPSDPDPEWSSSDEFWRAEITGERGQSNNVKWRGKEYSFTGLTKEVLYQSNDRDKTNSLNGYKYWKSPDSDNRTLRQLRDREVGGSDLGDQDE</sequence>
<dbReference type="Gene3D" id="3.40.1350.10">
    <property type="match status" value="1"/>
</dbReference>
<evidence type="ECO:0000313" key="3">
    <source>
        <dbReference type="EMBL" id="CCC41915.1"/>
    </source>
</evidence>
<gene>
    <name evidence="3" type="ordered locus">Hqrw_5039</name>
</gene>
<dbReference type="GeneID" id="12445546"/>
<evidence type="ECO:0000313" key="4">
    <source>
        <dbReference type="Proteomes" id="UP000007954"/>
    </source>
</evidence>
<evidence type="ECO:0000256" key="1">
    <source>
        <dbReference type="SAM" id="MobiDB-lite"/>
    </source>
</evidence>
<protein>
    <submittedName>
        <fullName evidence="3">DUF91 family protein</fullName>
    </submittedName>
</protein>
<dbReference type="InterPro" id="IPR048301">
    <property type="entry name" value="NucS_C"/>
</dbReference>
<dbReference type="KEGG" id="hwc:Hqrw_5039"/>
<dbReference type="RefSeq" id="WP_014554906.1">
    <property type="nucleotide sequence ID" value="NC_017457.1"/>
</dbReference>
<dbReference type="GO" id="GO:0004519">
    <property type="term" value="F:endonuclease activity"/>
    <property type="evidence" value="ECO:0007669"/>
    <property type="project" value="InterPro"/>
</dbReference>
<name>G0LNA9_HALWC</name>
<evidence type="ECO:0000259" key="2">
    <source>
        <dbReference type="Pfam" id="PF01939"/>
    </source>
</evidence>
<accession>G0LNA9</accession>